<dbReference type="AlphaFoldDB" id="A0A0M3IQR7"/>
<evidence type="ECO:0000313" key="1">
    <source>
        <dbReference type="Proteomes" id="UP000036681"/>
    </source>
</evidence>
<keyword evidence="1" id="KW-1185">Reference proteome</keyword>
<dbReference type="WBParaSite" id="ALUE_0002109501-mRNA-1">
    <property type="protein sequence ID" value="ALUE_0002109501-mRNA-1"/>
    <property type="gene ID" value="ALUE_0002109501"/>
</dbReference>
<reference evidence="2" key="1">
    <citation type="submission" date="2017-02" db="UniProtKB">
        <authorList>
            <consortium name="WormBaseParasite"/>
        </authorList>
    </citation>
    <scope>IDENTIFICATION</scope>
</reference>
<evidence type="ECO:0000313" key="2">
    <source>
        <dbReference type="WBParaSite" id="ALUE_0002109501-mRNA-1"/>
    </source>
</evidence>
<organism evidence="1 2">
    <name type="scientific">Ascaris lumbricoides</name>
    <name type="common">Giant roundworm</name>
    <dbReference type="NCBI Taxonomy" id="6252"/>
    <lineage>
        <taxon>Eukaryota</taxon>
        <taxon>Metazoa</taxon>
        <taxon>Ecdysozoa</taxon>
        <taxon>Nematoda</taxon>
        <taxon>Chromadorea</taxon>
        <taxon>Rhabditida</taxon>
        <taxon>Spirurina</taxon>
        <taxon>Ascaridomorpha</taxon>
        <taxon>Ascaridoidea</taxon>
        <taxon>Ascarididae</taxon>
        <taxon>Ascaris</taxon>
    </lineage>
</organism>
<proteinExistence type="predicted"/>
<dbReference type="Proteomes" id="UP000036681">
    <property type="component" value="Unplaced"/>
</dbReference>
<protein>
    <submittedName>
        <fullName evidence="2">Uncharacterized protein</fullName>
    </submittedName>
</protein>
<name>A0A0M3IQR7_ASCLU</name>
<accession>A0A0M3IQR7</accession>
<sequence>MIPVGLMELSAKEHKLFRSSFSRRREIHSTELCIMKDEAHFYAPIYRDNRFRESSTNNKGIAVVVAERSAAVVAERSRRRRSGAKSSERREGP</sequence>